<protein>
    <submittedName>
        <fullName evidence="2">Sulfotransferase domain-containing protein</fullName>
    </submittedName>
</protein>
<keyword evidence="3" id="KW-1185">Reference proteome</keyword>
<reference evidence="2" key="1">
    <citation type="submission" date="2024-05" db="EMBL/GenBank/DDBJ databases">
        <title>Genome Sequences of Four Agar- Degrading Marine Bacteria.</title>
        <authorList>
            <person name="Phillips E.K."/>
            <person name="Shaffer J.C."/>
            <person name="Henson M.W."/>
            <person name="Temperton B."/>
            <person name="Thrash C.J."/>
            <person name="Martin M.O."/>
        </authorList>
    </citation>
    <scope>NUCLEOTIDE SEQUENCE</scope>
    <source>
        <strain evidence="2">EKP203</strain>
    </source>
</reference>
<comment type="caution">
    <text evidence="2">The sequence shown here is derived from an EMBL/GenBank/DDBJ whole genome shotgun (WGS) entry which is preliminary data.</text>
</comment>
<evidence type="ECO:0000313" key="2">
    <source>
        <dbReference type="EMBL" id="MDN2482552.1"/>
    </source>
</evidence>
<dbReference type="Gene3D" id="3.40.50.300">
    <property type="entry name" value="P-loop containing nucleotide triphosphate hydrolases"/>
    <property type="match status" value="1"/>
</dbReference>
<feature type="domain" description="Sulfotransferase" evidence="1">
    <location>
        <begin position="29"/>
        <end position="258"/>
    </location>
</feature>
<dbReference type="EMBL" id="JAUEOZ010000002">
    <property type="protein sequence ID" value="MDN2482552.1"/>
    <property type="molecule type" value="Genomic_DNA"/>
</dbReference>
<dbReference type="Pfam" id="PF00685">
    <property type="entry name" value="Sulfotransfer_1"/>
    <property type="match status" value="1"/>
</dbReference>
<sequence length="313" mass="36250">MIELTSRNLFCKTSYVIDQIVAKTQKVQPVLITGYWRSGTTWVQNVLAAGIGAKTLFEPLEPNTLLPLYNGRIKEVAPYVPLSFDVLSKDDLRFLDLAFAGISPKYQQFNYLSRVNLQEAFRHNVVVKLVRGQYISGDLKERYNLSNVLHVSRHPMAVTYSMLRTDWEWSIHEADFAQLYAKEHDMPLPDDKQAILDTLLRFNNQPPECKIAATWALAEKYTEEQSHTRVFRYEDLVTHPERQFQAMAQQIGHALTLPNNISAASVVTAKDRTHIDTESRLHSWRDKLDSQKQSNIRSVLRELWPDIEQHWEL</sequence>
<evidence type="ECO:0000259" key="1">
    <source>
        <dbReference type="Pfam" id="PF00685"/>
    </source>
</evidence>
<dbReference type="SUPFAM" id="SSF52540">
    <property type="entry name" value="P-loop containing nucleoside triphosphate hydrolases"/>
    <property type="match status" value="1"/>
</dbReference>
<dbReference type="InterPro" id="IPR027417">
    <property type="entry name" value="P-loop_NTPase"/>
</dbReference>
<dbReference type="InterPro" id="IPR000863">
    <property type="entry name" value="Sulfotransferase_dom"/>
</dbReference>
<dbReference type="Proteomes" id="UP001169719">
    <property type="component" value="Unassembled WGS sequence"/>
</dbReference>
<accession>A0ABT7Y3I6</accession>
<proteinExistence type="predicted"/>
<evidence type="ECO:0000313" key="3">
    <source>
        <dbReference type="Proteomes" id="UP001169719"/>
    </source>
</evidence>
<dbReference type="RefSeq" id="WP_289962625.1">
    <property type="nucleotide sequence ID" value="NZ_JAUEOZ010000002.1"/>
</dbReference>
<organism evidence="2 3">
    <name type="scientific">Vibrio agarivorans</name>
    <dbReference type="NCBI Taxonomy" id="153622"/>
    <lineage>
        <taxon>Bacteria</taxon>
        <taxon>Pseudomonadati</taxon>
        <taxon>Pseudomonadota</taxon>
        <taxon>Gammaproteobacteria</taxon>
        <taxon>Vibrionales</taxon>
        <taxon>Vibrionaceae</taxon>
        <taxon>Vibrio</taxon>
    </lineage>
</organism>
<name>A0ABT7Y3I6_9VIBR</name>
<gene>
    <name evidence="2" type="ORF">QWJ08_14525</name>
</gene>